<evidence type="ECO:0000313" key="10">
    <source>
        <dbReference type="Proteomes" id="UP000192900"/>
    </source>
</evidence>
<gene>
    <name evidence="9" type="ORF">B1H58_11550</name>
</gene>
<dbReference type="GO" id="GO:0004177">
    <property type="term" value="F:aminopeptidase activity"/>
    <property type="evidence" value="ECO:0007669"/>
    <property type="project" value="UniProtKB-KW"/>
</dbReference>
<dbReference type="Proteomes" id="UP000192900">
    <property type="component" value="Chromosome"/>
</dbReference>
<keyword evidence="2" id="KW-0645">Protease</keyword>
<name>A0A1W6B676_9GAMM</name>
<dbReference type="PANTHER" id="PTHR12147">
    <property type="entry name" value="METALLOPEPTIDASE M28 FAMILY MEMBER"/>
    <property type="match status" value="1"/>
</dbReference>
<feature type="signal peptide" evidence="7">
    <location>
        <begin position="1"/>
        <end position="24"/>
    </location>
</feature>
<dbReference type="GO" id="GO:0008235">
    <property type="term" value="F:metalloexopeptidase activity"/>
    <property type="evidence" value="ECO:0007669"/>
    <property type="project" value="InterPro"/>
</dbReference>
<keyword evidence="1 9" id="KW-0031">Aminopeptidase</keyword>
<keyword evidence="4 7" id="KW-0732">Signal</keyword>
<evidence type="ECO:0000259" key="8">
    <source>
        <dbReference type="Pfam" id="PF04389"/>
    </source>
</evidence>
<keyword evidence="3" id="KW-0479">Metal-binding</keyword>
<keyword evidence="6" id="KW-0862">Zinc</keyword>
<evidence type="ECO:0000256" key="5">
    <source>
        <dbReference type="ARBA" id="ARBA00022801"/>
    </source>
</evidence>
<evidence type="ECO:0000256" key="6">
    <source>
        <dbReference type="ARBA" id="ARBA00022833"/>
    </source>
</evidence>
<accession>A0A1W6B676</accession>
<dbReference type="AlphaFoldDB" id="A0A1W6B676"/>
<sequence length="344" mass="38114">MFSLLRLSALAALLSCGISLPVSASTPVPGQFAEQQLRHIATWFPGRMAGSPAELLTANYLQQQFEEMGYKSDKRDFKTRAPWRDNSGKTHWRNLTATSVIAARAGEVPQEILVIAHLDTWRPVSEEETGKDIGGLRLQGVDDNASGLGVMLELAQQLSHKPLHYGVRFVALSAHQDDLHGMDAYIARMKANDRKNTLLVIDLDSLIVGDRLYFNSGKNTASAVIKQTRDRALDIAHRYGINAATRPAHSAPYPLPNAFDAAGFPLLTVRAANWDLGKKDGTQQRNMSRHFPQGISHHQTARDNLNYLDRWLPGRISARARDSVRILFPLINELANPPATNKES</sequence>
<dbReference type="RefSeq" id="WP_085070423.1">
    <property type="nucleotide sequence ID" value="NZ_CP019706.1"/>
</dbReference>
<reference evidence="9 10" key="1">
    <citation type="submission" date="2017-02" db="EMBL/GenBank/DDBJ databases">
        <title>Complete genome sequence of the drought resistance-promoting endophyte Pantoea alhagi LTYR-11Z.</title>
        <authorList>
            <person name="Zhang L."/>
        </authorList>
    </citation>
    <scope>NUCLEOTIDE SEQUENCE [LARGE SCALE GENOMIC DNA]</scope>
    <source>
        <strain evidence="9 10">LTYR-11Z</strain>
    </source>
</reference>
<organism evidence="9 10">
    <name type="scientific">Pantoea alhagi</name>
    <dbReference type="NCBI Taxonomy" id="1891675"/>
    <lineage>
        <taxon>Bacteria</taxon>
        <taxon>Pseudomonadati</taxon>
        <taxon>Pseudomonadota</taxon>
        <taxon>Gammaproteobacteria</taxon>
        <taxon>Enterobacterales</taxon>
        <taxon>Erwiniaceae</taxon>
        <taxon>Pantoea</taxon>
    </lineage>
</organism>
<dbReference type="KEGG" id="palh:B1H58_11550"/>
<keyword evidence="5" id="KW-0378">Hydrolase</keyword>
<dbReference type="SUPFAM" id="SSF53187">
    <property type="entry name" value="Zn-dependent exopeptidases"/>
    <property type="match status" value="1"/>
</dbReference>
<evidence type="ECO:0000313" key="9">
    <source>
        <dbReference type="EMBL" id="ARJ42600.1"/>
    </source>
</evidence>
<evidence type="ECO:0000256" key="2">
    <source>
        <dbReference type="ARBA" id="ARBA00022670"/>
    </source>
</evidence>
<dbReference type="GO" id="GO:0046872">
    <property type="term" value="F:metal ion binding"/>
    <property type="evidence" value="ECO:0007669"/>
    <property type="project" value="UniProtKB-KW"/>
</dbReference>
<evidence type="ECO:0000256" key="1">
    <source>
        <dbReference type="ARBA" id="ARBA00022438"/>
    </source>
</evidence>
<protein>
    <submittedName>
        <fullName evidence="9">Aminopeptidase</fullName>
    </submittedName>
</protein>
<evidence type="ECO:0000256" key="7">
    <source>
        <dbReference type="SAM" id="SignalP"/>
    </source>
</evidence>
<dbReference type="PANTHER" id="PTHR12147:SF56">
    <property type="entry name" value="AMINOPEPTIDASE YDR415C-RELATED"/>
    <property type="match status" value="1"/>
</dbReference>
<evidence type="ECO:0000256" key="3">
    <source>
        <dbReference type="ARBA" id="ARBA00022723"/>
    </source>
</evidence>
<keyword evidence="10" id="KW-1185">Reference proteome</keyword>
<evidence type="ECO:0000256" key="4">
    <source>
        <dbReference type="ARBA" id="ARBA00022729"/>
    </source>
</evidence>
<dbReference type="Pfam" id="PF04389">
    <property type="entry name" value="Peptidase_M28"/>
    <property type="match status" value="1"/>
</dbReference>
<dbReference type="Gene3D" id="3.40.630.10">
    <property type="entry name" value="Zn peptidases"/>
    <property type="match status" value="1"/>
</dbReference>
<dbReference type="NCBIfam" id="NF007568">
    <property type="entry name" value="PRK10199.1"/>
    <property type="match status" value="1"/>
</dbReference>
<proteinExistence type="predicted"/>
<dbReference type="InterPro" id="IPR045175">
    <property type="entry name" value="M28_fam"/>
</dbReference>
<feature type="domain" description="Peptidase M28" evidence="8">
    <location>
        <begin position="100"/>
        <end position="315"/>
    </location>
</feature>
<dbReference type="OrthoDB" id="9762302at2"/>
<dbReference type="InterPro" id="IPR007484">
    <property type="entry name" value="Peptidase_M28"/>
</dbReference>
<dbReference type="STRING" id="1891675.B1H58_11550"/>
<feature type="chain" id="PRO_5010881485" evidence="7">
    <location>
        <begin position="25"/>
        <end position="344"/>
    </location>
</feature>
<dbReference type="GO" id="GO:0006508">
    <property type="term" value="P:proteolysis"/>
    <property type="evidence" value="ECO:0007669"/>
    <property type="project" value="UniProtKB-KW"/>
</dbReference>
<dbReference type="EMBL" id="CP019706">
    <property type="protein sequence ID" value="ARJ42600.1"/>
    <property type="molecule type" value="Genomic_DNA"/>
</dbReference>